<name>A0A1R4HCP0_9GAMM</name>
<evidence type="ECO:0000313" key="1">
    <source>
        <dbReference type="EMBL" id="SJM94005.1"/>
    </source>
</evidence>
<dbReference type="Proteomes" id="UP000195667">
    <property type="component" value="Unassembled WGS sequence"/>
</dbReference>
<evidence type="ECO:0000313" key="2">
    <source>
        <dbReference type="Proteomes" id="UP000195667"/>
    </source>
</evidence>
<dbReference type="EMBL" id="FUKI01000126">
    <property type="protein sequence ID" value="SJM94005.1"/>
    <property type="molecule type" value="Genomic_DNA"/>
</dbReference>
<proteinExistence type="predicted"/>
<keyword evidence="2" id="KW-1185">Reference proteome</keyword>
<sequence length="49" mass="5811">MQNRATHLRLDTVQGLTVRPERVEGWAVKPMMVRHAHHERLNLKLSRLK</sequence>
<accession>A0A1R4HCP0</accession>
<organism evidence="1 2">
    <name type="scientific">Crenothrix polyspora</name>
    <dbReference type="NCBI Taxonomy" id="360316"/>
    <lineage>
        <taxon>Bacteria</taxon>
        <taxon>Pseudomonadati</taxon>
        <taxon>Pseudomonadota</taxon>
        <taxon>Gammaproteobacteria</taxon>
        <taxon>Methylococcales</taxon>
        <taxon>Crenotrichaceae</taxon>
        <taxon>Crenothrix</taxon>
    </lineage>
</organism>
<reference evidence="2" key="1">
    <citation type="submission" date="2017-02" db="EMBL/GenBank/DDBJ databases">
        <authorList>
            <person name="Daims H."/>
        </authorList>
    </citation>
    <scope>NUCLEOTIDE SEQUENCE [LARGE SCALE GENOMIC DNA]</scope>
</reference>
<gene>
    <name evidence="1" type="ORF">CRENPOLYSF1_50063</name>
</gene>
<protein>
    <submittedName>
        <fullName evidence="1">Uncharacterized protein</fullName>
    </submittedName>
</protein>
<dbReference type="AlphaFoldDB" id="A0A1R4HCP0"/>